<dbReference type="Proteomes" id="UP000315648">
    <property type="component" value="Unassembled WGS sequence"/>
</dbReference>
<dbReference type="EMBL" id="VMBG01000001">
    <property type="protein sequence ID" value="TSJ78617.1"/>
    <property type="molecule type" value="Genomic_DNA"/>
</dbReference>
<organism evidence="1 2">
    <name type="scientific">Rariglobus hedericola</name>
    <dbReference type="NCBI Taxonomy" id="2597822"/>
    <lineage>
        <taxon>Bacteria</taxon>
        <taxon>Pseudomonadati</taxon>
        <taxon>Verrucomicrobiota</taxon>
        <taxon>Opitutia</taxon>
        <taxon>Opitutales</taxon>
        <taxon>Opitutaceae</taxon>
        <taxon>Rariglobus</taxon>
    </lineage>
</organism>
<comment type="caution">
    <text evidence="1">The sequence shown here is derived from an EMBL/GenBank/DDBJ whole genome shotgun (WGS) entry which is preliminary data.</text>
</comment>
<evidence type="ECO:0000313" key="2">
    <source>
        <dbReference type="Proteomes" id="UP000315648"/>
    </source>
</evidence>
<protein>
    <submittedName>
        <fullName evidence="1">Uncharacterized protein</fullName>
    </submittedName>
</protein>
<keyword evidence="2" id="KW-1185">Reference proteome</keyword>
<reference evidence="1 2" key="1">
    <citation type="submission" date="2019-07" db="EMBL/GenBank/DDBJ databases">
        <title>Description of 53C-WASEF.</title>
        <authorList>
            <person name="Pitt A."/>
            <person name="Hahn M.W."/>
        </authorList>
    </citation>
    <scope>NUCLEOTIDE SEQUENCE [LARGE SCALE GENOMIC DNA]</scope>
    <source>
        <strain evidence="1 2">53C-WASEF</strain>
    </source>
</reference>
<gene>
    <name evidence="1" type="ORF">FPL22_04755</name>
</gene>
<dbReference type="AlphaFoldDB" id="A0A556QPR1"/>
<evidence type="ECO:0000313" key="1">
    <source>
        <dbReference type="EMBL" id="TSJ78617.1"/>
    </source>
</evidence>
<sequence length="181" mass="19891">MKTEPNQSLQTISCSVTVAAEPLCVPPHEMSDLKRSAKMKNVVIFIASVIALSGCYRSEFVGRSQAEILAQYNTEAATVVRYGGPSEGPYNDVGGFVGNPNQSINLSWKENEKDVRVDAPAEPGYYYQVNRFGTESGRFFWILIKLKNKNEPNQAPETTILTVTDRAPSSTLRASADRVSP</sequence>
<dbReference type="RefSeq" id="WP_144228958.1">
    <property type="nucleotide sequence ID" value="NZ_VMBG01000001.1"/>
</dbReference>
<proteinExistence type="predicted"/>
<name>A0A556QPR1_9BACT</name>
<accession>A0A556QPR1</accession>